<dbReference type="AlphaFoldDB" id="A0A182FZG7"/>
<dbReference type="VEuPathDB" id="VectorBase:AALB20_033991"/>
<evidence type="ECO:0000313" key="2">
    <source>
        <dbReference type="Proteomes" id="UP000069272"/>
    </source>
</evidence>
<reference evidence="1" key="2">
    <citation type="submission" date="2022-08" db="UniProtKB">
        <authorList>
            <consortium name="EnsemblMetazoa"/>
        </authorList>
    </citation>
    <scope>IDENTIFICATION</scope>
    <source>
        <strain evidence="1">STECLA/ALBI9_A</strain>
    </source>
</reference>
<evidence type="ECO:0000313" key="1">
    <source>
        <dbReference type="EnsemblMetazoa" id="AALB014982-PA"/>
    </source>
</evidence>
<dbReference type="VEuPathDB" id="VectorBase:AALB017847"/>
<proteinExistence type="predicted"/>
<protein>
    <submittedName>
        <fullName evidence="1">Uncharacterized protein</fullName>
    </submittedName>
</protein>
<dbReference type="Proteomes" id="UP000069272">
    <property type="component" value="Chromosome 3R"/>
</dbReference>
<accession>A0A182FZG7</accession>
<name>A0A182FZG7_ANOAL</name>
<keyword evidence="2" id="KW-1185">Reference proteome</keyword>
<reference evidence="1 2" key="1">
    <citation type="journal article" date="2017" name="G3 (Bethesda)">
        <title>The Physical Genome Mapping of Anopheles albimanus Corrected Scaffold Misassemblies and Identified Interarm Rearrangements in Genus Anopheles.</title>
        <authorList>
            <person name="Artemov G.N."/>
            <person name="Peery A.N."/>
            <person name="Jiang X."/>
            <person name="Tu Z."/>
            <person name="Stegniy V.N."/>
            <person name="Sharakhova M.V."/>
            <person name="Sharakhov I.V."/>
        </authorList>
    </citation>
    <scope>NUCLEOTIDE SEQUENCE [LARGE SCALE GENOMIC DNA]</scope>
    <source>
        <strain evidence="1 2">ALBI9_A</strain>
    </source>
</reference>
<organism evidence="1 2">
    <name type="scientific">Anopheles albimanus</name>
    <name type="common">New world malaria mosquito</name>
    <dbReference type="NCBI Taxonomy" id="7167"/>
    <lineage>
        <taxon>Eukaryota</taxon>
        <taxon>Metazoa</taxon>
        <taxon>Ecdysozoa</taxon>
        <taxon>Arthropoda</taxon>
        <taxon>Hexapoda</taxon>
        <taxon>Insecta</taxon>
        <taxon>Pterygota</taxon>
        <taxon>Neoptera</taxon>
        <taxon>Endopterygota</taxon>
        <taxon>Diptera</taxon>
        <taxon>Nematocera</taxon>
        <taxon>Culicoidea</taxon>
        <taxon>Culicidae</taxon>
        <taxon>Anophelinae</taxon>
        <taxon>Anopheles</taxon>
    </lineage>
</organism>
<sequence>MRLAVILSVSLQIYANTVATVSVGAATGRVPDATEPVTDGRSTRPAIVRTAHQLLLPRLPAVSSSSSAQAPIAAPSPRATERHVYRTKLSKLRLILLADMLAEMVVSCSTKKLAQIAITGTRTGPR</sequence>
<dbReference type="EnsemblMetazoa" id="AALB014982-RA">
    <property type="protein sequence ID" value="AALB014982-PA"/>
    <property type="gene ID" value="AALB014982"/>
</dbReference>